<evidence type="ECO:0000313" key="6">
    <source>
        <dbReference type="Proteomes" id="UP001491310"/>
    </source>
</evidence>
<evidence type="ECO:0000313" key="5">
    <source>
        <dbReference type="EMBL" id="KAK9902135.1"/>
    </source>
</evidence>
<dbReference type="PROSITE" id="PS00383">
    <property type="entry name" value="TYR_PHOSPHATASE_1"/>
    <property type="match status" value="1"/>
</dbReference>
<dbReference type="Proteomes" id="UP001491310">
    <property type="component" value="Unassembled WGS sequence"/>
</dbReference>
<dbReference type="InterPro" id="IPR000387">
    <property type="entry name" value="Tyr_Pase_dom"/>
</dbReference>
<protein>
    <submittedName>
        <fullName evidence="5">Uncharacterized protein</fullName>
    </submittedName>
</protein>
<keyword evidence="6" id="KW-1185">Reference proteome</keyword>
<dbReference type="InterPro" id="IPR029006">
    <property type="entry name" value="ADF-H/Gelsolin-like_dom_sf"/>
</dbReference>
<dbReference type="InterPro" id="IPR029021">
    <property type="entry name" value="Prot-tyrosine_phosphatase-like"/>
</dbReference>
<evidence type="ECO:0000259" key="4">
    <source>
        <dbReference type="PROSITE" id="PS50056"/>
    </source>
</evidence>
<keyword evidence="1" id="KW-0378">Hydrolase</keyword>
<dbReference type="SMART" id="SM00195">
    <property type="entry name" value="DSPc"/>
    <property type="match status" value="1"/>
</dbReference>
<feature type="domain" description="Tyrosine-protein phosphatase" evidence="3">
    <location>
        <begin position="52"/>
        <end position="194"/>
    </location>
</feature>
<evidence type="ECO:0000259" key="3">
    <source>
        <dbReference type="PROSITE" id="PS50054"/>
    </source>
</evidence>
<accession>A0ABR2YCJ0</accession>
<dbReference type="InterPro" id="IPR000340">
    <property type="entry name" value="Dual-sp_phosphatase_cat-dom"/>
</dbReference>
<name>A0ABR2YCJ0_9CHLO</name>
<gene>
    <name evidence="5" type="ORF">WJX75_005518</name>
</gene>
<dbReference type="PROSITE" id="PS50054">
    <property type="entry name" value="TYR_PHOSPHATASE_DUAL"/>
    <property type="match status" value="1"/>
</dbReference>
<dbReference type="PROSITE" id="PS50056">
    <property type="entry name" value="TYR_PHOSPHATASE_2"/>
    <property type="match status" value="1"/>
</dbReference>
<comment type="caution">
    <text evidence="5">The sequence shown here is derived from an EMBL/GenBank/DDBJ whole genome shotgun (WGS) entry which is preliminary data.</text>
</comment>
<dbReference type="InterPro" id="IPR020422">
    <property type="entry name" value="TYR_PHOSPHATASE_DUAL_dom"/>
</dbReference>
<dbReference type="SUPFAM" id="SSF52799">
    <property type="entry name" value="(Phosphotyrosine protein) phosphatases II"/>
    <property type="match status" value="1"/>
</dbReference>
<proteinExistence type="predicted"/>
<keyword evidence="2" id="KW-0904">Protein phosphatase</keyword>
<organism evidence="5 6">
    <name type="scientific">Coccomyxa subellipsoidea</name>
    <dbReference type="NCBI Taxonomy" id="248742"/>
    <lineage>
        <taxon>Eukaryota</taxon>
        <taxon>Viridiplantae</taxon>
        <taxon>Chlorophyta</taxon>
        <taxon>core chlorophytes</taxon>
        <taxon>Trebouxiophyceae</taxon>
        <taxon>Trebouxiophyceae incertae sedis</taxon>
        <taxon>Coccomyxaceae</taxon>
        <taxon>Coccomyxa</taxon>
    </lineage>
</organism>
<dbReference type="Gene3D" id="3.40.20.10">
    <property type="entry name" value="Severin"/>
    <property type="match status" value="1"/>
</dbReference>
<dbReference type="PANTHER" id="PTHR46381:SF2">
    <property type="entry name" value="MAP KINASE PHOSPHATASE"/>
    <property type="match status" value="1"/>
</dbReference>
<dbReference type="PANTHER" id="PTHR46381">
    <property type="entry name" value="MKPA PROTEIN"/>
    <property type="match status" value="1"/>
</dbReference>
<evidence type="ECO:0000256" key="1">
    <source>
        <dbReference type="ARBA" id="ARBA00022801"/>
    </source>
</evidence>
<dbReference type="SUPFAM" id="SSF55753">
    <property type="entry name" value="Actin depolymerizing proteins"/>
    <property type="match status" value="1"/>
</dbReference>
<feature type="domain" description="Tyrosine specific protein phosphatases" evidence="4">
    <location>
        <begin position="111"/>
        <end position="172"/>
    </location>
</feature>
<dbReference type="EMBL" id="JALJOT010000016">
    <property type="protein sequence ID" value="KAK9902135.1"/>
    <property type="molecule type" value="Genomic_DNA"/>
</dbReference>
<dbReference type="Pfam" id="PF00782">
    <property type="entry name" value="DSPc"/>
    <property type="match status" value="1"/>
</dbReference>
<dbReference type="InterPro" id="IPR016130">
    <property type="entry name" value="Tyr_Pase_AS"/>
</dbReference>
<dbReference type="Gene3D" id="3.90.190.10">
    <property type="entry name" value="Protein tyrosine phosphatase superfamily"/>
    <property type="match status" value="1"/>
</dbReference>
<dbReference type="CDD" id="cd14498">
    <property type="entry name" value="DSP"/>
    <property type="match status" value="1"/>
</dbReference>
<evidence type="ECO:0000256" key="2">
    <source>
        <dbReference type="ARBA" id="ARBA00022912"/>
    </source>
</evidence>
<sequence>MPSTSEAVHAYPPSVQGGKGLANLDLRALSRMDGPPSELQARREKYAFFEKHCSEVADGIFLGSDVVARNRETLRAAKITHVINCVGFLYPAYFKDELTYLVLYLQDTPGEDITSVLYSVFDFIEAAQSSGGHVLLHCSQGVSRSATLAIAYLMWKRNRPFDEVLTSVKAIRGVANPNIGFTCQLLNWQRRRAAGNRGLSMYRIAPQCMAAPLNLVAKAVAPSVSSLDPRGAFVIQHTQHTIIWQGSRCHPKFLEAAEKAAKQFAKYEGAASPAVLMTEGSSTLEFEYIGLQGKTESPVVEVADYNAEYQMYAEAETGTSSSGDSDNQPAHKLPAAKRARVKLGLYGSRQISLLDDIDDLVKY</sequence>
<reference evidence="5 6" key="1">
    <citation type="journal article" date="2024" name="Nat. Commun.">
        <title>Phylogenomics reveals the evolutionary origins of lichenization in chlorophyte algae.</title>
        <authorList>
            <person name="Puginier C."/>
            <person name="Libourel C."/>
            <person name="Otte J."/>
            <person name="Skaloud P."/>
            <person name="Haon M."/>
            <person name="Grisel S."/>
            <person name="Petersen M."/>
            <person name="Berrin J.G."/>
            <person name="Delaux P.M."/>
            <person name="Dal Grande F."/>
            <person name="Keller J."/>
        </authorList>
    </citation>
    <scope>NUCLEOTIDE SEQUENCE [LARGE SCALE GENOMIC DNA]</scope>
    <source>
        <strain evidence="5 6">SAG 216-7</strain>
    </source>
</reference>